<gene>
    <name evidence="2" type="ORF">M9Y10_019152</name>
</gene>
<proteinExistence type="predicted"/>
<name>A0ABR2HIN2_9EUKA</name>
<evidence type="ECO:0000256" key="1">
    <source>
        <dbReference type="SAM" id="Phobius"/>
    </source>
</evidence>
<comment type="caution">
    <text evidence="2">The sequence shown here is derived from an EMBL/GenBank/DDBJ whole genome shotgun (WGS) entry which is preliminary data.</text>
</comment>
<protein>
    <recommendedName>
        <fullName evidence="4">Glycosyltransferase 2-like domain-containing protein</fullName>
    </recommendedName>
</protein>
<accession>A0ABR2HIN2</accession>
<keyword evidence="1" id="KW-0472">Membrane</keyword>
<keyword evidence="1" id="KW-1133">Transmembrane helix</keyword>
<organism evidence="2 3">
    <name type="scientific">Tritrichomonas musculus</name>
    <dbReference type="NCBI Taxonomy" id="1915356"/>
    <lineage>
        <taxon>Eukaryota</taxon>
        <taxon>Metamonada</taxon>
        <taxon>Parabasalia</taxon>
        <taxon>Tritrichomonadida</taxon>
        <taxon>Tritrichomonadidae</taxon>
        <taxon>Tritrichomonas</taxon>
    </lineage>
</organism>
<dbReference type="EMBL" id="JAPFFF010000027">
    <property type="protein sequence ID" value="KAK8848096.1"/>
    <property type="molecule type" value="Genomic_DNA"/>
</dbReference>
<reference evidence="2 3" key="1">
    <citation type="submission" date="2024-04" db="EMBL/GenBank/DDBJ databases">
        <title>Tritrichomonas musculus Genome.</title>
        <authorList>
            <person name="Alves-Ferreira E."/>
            <person name="Grigg M."/>
            <person name="Lorenzi H."/>
            <person name="Galac M."/>
        </authorList>
    </citation>
    <scope>NUCLEOTIDE SEQUENCE [LARGE SCALE GENOMIC DNA]</scope>
    <source>
        <strain evidence="2 3">EAF2021</strain>
    </source>
</reference>
<keyword evidence="3" id="KW-1185">Reference proteome</keyword>
<feature type="transmembrane region" description="Helical" evidence="1">
    <location>
        <begin position="33"/>
        <end position="50"/>
    </location>
</feature>
<dbReference type="Proteomes" id="UP001470230">
    <property type="component" value="Unassembled WGS sequence"/>
</dbReference>
<evidence type="ECO:0000313" key="2">
    <source>
        <dbReference type="EMBL" id="KAK8848096.1"/>
    </source>
</evidence>
<keyword evidence="1" id="KW-0812">Transmembrane</keyword>
<evidence type="ECO:0000313" key="3">
    <source>
        <dbReference type="Proteomes" id="UP001470230"/>
    </source>
</evidence>
<sequence length="405" mass="46939">MPENSIFCSKWIPCLSSASSQQVKVLSIPIKEFIFFGIILLTFYLALGFGDNTALIGDVSYPDINGYSINDYQNFSRNEIYNSSHPYLTIATIPFKVNSMKVVDELLTSISSWLNLDESVVVHLYDIKKGMGNMSNVLIDKLQEIWGKDRVFVRGKIIKRKKDLSERIPQIFETVEKNAISPLVAYINNDIILDPEFFKYLQSTAVFFSKYNNWSFHVARTNLNDSCRSKITYSTILSKDWPTTFETLKNQCITSTQVYGYDVFLWNRIPNTGISMKKGKIPGFFIGKPFFEYSVITAVRSQGWLITSFPKLLSFHIEHPERMRMSIFKNTSDYNYTLKLHLKSHDMSVRNVDLNLRINLSHVTLYHKKQNILPGDNFTTFPVQHYMKCPLLPFDKRFFAPLKLY</sequence>
<evidence type="ECO:0008006" key="4">
    <source>
        <dbReference type="Google" id="ProtNLM"/>
    </source>
</evidence>